<dbReference type="GO" id="GO:0008654">
    <property type="term" value="P:phospholipid biosynthetic process"/>
    <property type="evidence" value="ECO:0007669"/>
    <property type="project" value="UniProtKB-KW"/>
</dbReference>
<dbReference type="EMBL" id="APHR01000038">
    <property type="protein sequence ID" value="EMR12926.1"/>
    <property type="molecule type" value="Genomic_DNA"/>
</dbReference>
<dbReference type="AlphaFoldDB" id="M7P0D0"/>
<dbReference type="GO" id="GO:0005737">
    <property type="term" value="C:cytoplasm"/>
    <property type="evidence" value="ECO:0007669"/>
    <property type="project" value="UniProtKB-SubCell"/>
</dbReference>
<dbReference type="InterPro" id="IPR003664">
    <property type="entry name" value="FA_synthesis"/>
</dbReference>
<dbReference type="PANTHER" id="PTHR30100:SF1">
    <property type="entry name" value="PHOSPHATE ACYLTRANSFERASE"/>
    <property type="match status" value="1"/>
</dbReference>
<evidence type="ECO:0000256" key="5">
    <source>
        <dbReference type="ARBA" id="ARBA00023098"/>
    </source>
</evidence>
<dbReference type="PANTHER" id="PTHR30100">
    <property type="entry name" value="FATTY ACID/PHOSPHOLIPID SYNTHESIS PROTEIN PLSX"/>
    <property type="match status" value="1"/>
</dbReference>
<gene>
    <name evidence="10" type="primary">plsX</name>
    <name evidence="11" type="ORF">MPL1_07817</name>
</gene>
<dbReference type="STRING" id="1286106.MPL1_07817"/>
<evidence type="ECO:0000256" key="4">
    <source>
        <dbReference type="ARBA" id="ARBA00022679"/>
    </source>
</evidence>
<dbReference type="InterPro" id="IPR012281">
    <property type="entry name" value="Phospholipid_synth_PlsX-like"/>
</dbReference>
<keyword evidence="3 10" id="KW-0444">Lipid biosynthesis</keyword>
<keyword evidence="5 10" id="KW-0443">Lipid metabolism</keyword>
<keyword evidence="7 10" id="KW-1208">Phospholipid metabolism</keyword>
<dbReference type="SUPFAM" id="SSF53659">
    <property type="entry name" value="Isocitrate/Isopropylmalate dehydrogenase-like"/>
    <property type="match status" value="1"/>
</dbReference>
<comment type="pathway">
    <text evidence="10">Lipid metabolism; phospholipid metabolism.</text>
</comment>
<dbReference type="EC" id="2.3.1.274" evidence="8 10"/>
<comment type="similarity">
    <text evidence="10">Belongs to the PlsX family.</text>
</comment>
<comment type="subcellular location">
    <subcellularLocation>
        <location evidence="10">Cytoplasm</location>
    </subcellularLocation>
    <text evidence="10">Associated with the membrane possibly through PlsY.</text>
</comment>
<dbReference type="Proteomes" id="UP000012019">
    <property type="component" value="Unassembled WGS sequence"/>
</dbReference>
<organism evidence="11 12">
    <name type="scientific">Methylophaga lonarensis MPL</name>
    <dbReference type="NCBI Taxonomy" id="1286106"/>
    <lineage>
        <taxon>Bacteria</taxon>
        <taxon>Pseudomonadati</taxon>
        <taxon>Pseudomonadota</taxon>
        <taxon>Gammaproteobacteria</taxon>
        <taxon>Thiotrichales</taxon>
        <taxon>Piscirickettsiaceae</taxon>
        <taxon>Methylophaga</taxon>
    </lineage>
</organism>
<evidence type="ECO:0000256" key="1">
    <source>
        <dbReference type="ARBA" id="ARBA00001232"/>
    </source>
</evidence>
<evidence type="ECO:0000256" key="7">
    <source>
        <dbReference type="ARBA" id="ARBA00023264"/>
    </source>
</evidence>
<dbReference type="eggNOG" id="COG0416">
    <property type="taxonomic scope" value="Bacteria"/>
</dbReference>
<dbReference type="GO" id="GO:0006633">
    <property type="term" value="P:fatty acid biosynthetic process"/>
    <property type="evidence" value="ECO:0007669"/>
    <property type="project" value="UniProtKB-UniRule"/>
</dbReference>
<accession>M7P0D0</accession>
<keyword evidence="2 10" id="KW-0963">Cytoplasm</keyword>
<dbReference type="Pfam" id="PF02504">
    <property type="entry name" value="FA_synthesis"/>
    <property type="match status" value="1"/>
</dbReference>
<comment type="subunit">
    <text evidence="9 10">Homodimer. Probably interacts with PlsY.</text>
</comment>
<evidence type="ECO:0000313" key="11">
    <source>
        <dbReference type="EMBL" id="EMR12926.1"/>
    </source>
</evidence>
<dbReference type="GO" id="GO:0043811">
    <property type="term" value="F:phosphate:acyl-[acyl carrier protein] acyltransferase activity"/>
    <property type="evidence" value="ECO:0007669"/>
    <property type="project" value="UniProtKB-UniRule"/>
</dbReference>
<evidence type="ECO:0000256" key="6">
    <source>
        <dbReference type="ARBA" id="ARBA00023209"/>
    </source>
</evidence>
<comment type="function">
    <text evidence="10">Catalyzes the reversible formation of acyl-phosphate (acyl-PO(4)) from acyl-[acyl-carrier-protein] (acyl-ACP). This enzyme utilizes acyl-ACP as fatty acyl donor, but not acyl-CoA.</text>
</comment>
<dbReference type="PIRSF" id="PIRSF002465">
    <property type="entry name" value="Phsphlp_syn_PlsX"/>
    <property type="match status" value="1"/>
</dbReference>
<dbReference type="PATRIC" id="fig|1286106.3.peg.1568"/>
<keyword evidence="6 10" id="KW-0594">Phospholipid biosynthesis</keyword>
<comment type="catalytic activity">
    <reaction evidence="1 10">
        <text>a fatty acyl-[ACP] + phosphate = an acyl phosphate + holo-[ACP]</text>
        <dbReference type="Rhea" id="RHEA:42292"/>
        <dbReference type="Rhea" id="RHEA-COMP:9685"/>
        <dbReference type="Rhea" id="RHEA-COMP:14125"/>
        <dbReference type="ChEBI" id="CHEBI:43474"/>
        <dbReference type="ChEBI" id="CHEBI:59918"/>
        <dbReference type="ChEBI" id="CHEBI:64479"/>
        <dbReference type="ChEBI" id="CHEBI:138651"/>
        <dbReference type="EC" id="2.3.1.274"/>
    </reaction>
</comment>
<keyword evidence="11" id="KW-0012">Acyltransferase</keyword>
<dbReference type="NCBIfam" id="TIGR00182">
    <property type="entry name" value="plsX"/>
    <property type="match status" value="1"/>
</dbReference>
<name>M7P0D0_9GAMM</name>
<dbReference type="UniPathway" id="UPA00085"/>
<evidence type="ECO:0000256" key="8">
    <source>
        <dbReference type="ARBA" id="ARBA00024069"/>
    </source>
</evidence>
<evidence type="ECO:0000256" key="9">
    <source>
        <dbReference type="ARBA" id="ARBA00046608"/>
    </source>
</evidence>
<proteinExistence type="inferred from homology"/>
<evidence type="ECO:0000256" key="10">
    <source>
        <dbReference type="HAMAP-Rule" id="MF_00019"/>
    </source>
</evidence>
<dbReference type="HAMAP" id="MF_00019">
    <property type="entry name" value="PlsX"/>
    <property type="match status" value="1"/>
</dbReference>
<protein>
    <recommendedName>
        <fullName evidence="8 10">Phosphate acyltransferase</fullName>
        <ecNumber evidence="8 10">2.3.1.274</ecNumber>
    </recommendedName>
    <alternativeName>
        <fullName evidence="10">Acyl-ACP phosphotransacylase</fullName>
    </alternativeName>
    <alternativeName>
        <fullName evidence="10">Acyl-[acyl-carrier-protein]--phosphate acyltransferase</fullName>
    </alternativeName>
    <alternativeName>
        <fullName evidence="10">Phosphate-acyl-ACP acyltransferase</fullName>
    </alternativeName>
</protein>
<evidence type="ECO:0000313" key="12">
    <source>
        <dbReference type="Proteomes" id="UP000012019"/>
    </source>
</evidence>
<comment type="caution">
    <text evidence="11">The sequence shown here is derived from an EMBL/GenBank/DDBJ whole genome shotgun (WGS) entry which is preliminary data.</text>
</comment>
<keyword evidence="12" id="KW-1185">Reference proteome</keyword>
<sequence>MVPAALSALKTHPDVSFVLIGNQASIEAELAVHKALDDQRLIVQHASQQVEMDELPSAALRGKKDSSMRVAINMVREGKASACVSAGNTGALMAIARFVLKTLPGIERPAIVTALPTMEGHTYVLDLGANVDSSAAHLVQFALMGSVLVESVEGLSKPRVGLLNIGSEEIKGNERVKEAARLLEKTDLNYIGYVEGDGLYEGKCDVLVCDGFVGNVALKASEGVAHMISHYLRASFKRNILTKLVGLMATPVLKHFKQQLDPRAYNGANLIGLQGIVIKSHGGADEFAFANAIKIAIIEAKKDVPKNISKHLEILLEGQVL</sequence>
<evidence type="ECO:0000256" key="2">
    <source>
        <dbReference type="ARBA" id="ARBA00022490"/>
    </source>
</evidence>
<evidence type="ECO:0000256" key="3">
    <source>
        <dbReference type="ARBA" id="ARBA00022516"/>
    </source>
</evidence>
<reference evidence="11 12" key="1">
    <citation type="journal article" date="2013" name="Genome Announc.">
        <title>Draft Genome Sequence of Methylophaga lonarensis MPLT, a Haloalkaliphilic (Non-Methane-Utilizing) Methylotroph.</title>
        <authorList>
            <person name="Shetty S.A."/>
            <person name="Marathe N.P."/>
            <person name="Munot H."/>
            <person name="Antony C.P."/>
            <person name="Dhotre D.P."/>
            <person name="Murrell J.C."/>
            <person name="Shouche Y.S."/>
        </authorList>
    </citation>
    <scope>NUCLEOTIDE SEQUENCE [LARGE SCALE GENOMIC DNA]</scope>
    <source>
        <strain evidence="11 12">MPL</strain>
    </source>
</reference>
<dbReference type="Gene3D" id="3.40.718.10">
    <property type="entry name" value="Isopropylmalate Dehydrogenase"/>
    <property type="match status" value="1"/>
</dbReference>
<keyword evidence="4 10" id="KW-0808">Transferase</keyword>